<feature type="transmembrane region" description="Helical" evidence="1">
    <location>
        <begin position="116"/>
        <end position="134"/>
    </location>
</feature>
<dbReference type="EMBL" id="JARAOO010000014">
    <property type="protein sequence ID" value="KAJ7942842.1"/>
    <property type="molecule type" value="Genomic_DNA"/>
</dbReference>
<sequence>MKMLEAFAGNFYDLHHFNAYIRTTQAANSGLRSYILSLGVRIEFVEFDEFDDRELKKDSKVVNIGSFDDKCPLLLPVDIGELYISQIWEGKPFCEIFVSSTATSLGLFRVLGNYDLEIRVLVLFIFFMLLLHLSPKP</sequence>
<evidence type="ECO:0000313" key="3">
    <source>
        <dbReference type="Proteomes" id="UP001163823"/>
    </source>
</evidence>
<dbReference type="KEGG" id="qsa:O6P43_032460"/>
<dbReference type="Proteomes" id="UP001163823">
    <property type="component" value="Chromosome 14"/>
</dbReference>
<evidence type="ECO:0000256" key="1">
    <source>
        <dbReference type="SAM" id="Phobius"/>
    </source>
</evidence>
<organism evidence="2 3">
    <name type="scientific">Quillaja saponaria</name>
    <name type="common">Soap bark tree</name>
    <dbReference type="NCBI Taxonomy" id="32244"/>
    <lineage>
        <taxon>Eukaryota</taxon>
        <taxon>Viridiplantae</taxon>
        <taxon>Streptophyta</taxon>
        <taxon>Embryophyta</taxon>
        <taxon>Tracheophyta</taxon>
        <taxon>Spermatophyta</taxon>
        <taxon>Magnoliopsida</taxon>
        <taxon>eudicotyledons</taxon>
        <taxon>Gunneridae</taxon>
        <taxon>Pentapetalae</taxon>
        <taxon>rosids</taxon>
        <taxon>fabids</taxon>
        <taxon>Fabales</taxon>
        <taxon>Quillajaceae</taxon>
        <taxon>Quillaja</taxon>
    </lineage>
</organism>
<comment type="caution">
    <text evidence="2">The sequence shown here is derived from an EMBL/GenBank/DDBJ whole genome shotgun (WGS) entry which is preliminary data.</text>
</comment>
<evidence type="ECO:0000313" key="2">
    <source>
        <dbReference type="EMBL" id="KAJ7942842.1"/>
    </source>
</evidence>
<name>A0AAD7KNQ0_QUISA</name>
<keyword evidence="3" id="KW-1185">Reference proteome</keyword>
<proteinExistence type="predicted"/>
<keyword evidence="1" id="KW-1133">Transmembrane helix</keyword>
<gene>
    <name evidence="2" type="ORF">O6P43_032460</name>
</gene>
<dbReference type="AlphaFoldDB" id="A0AAD7KNQ0"/>
<keyword evidence="1" id="KW-0812">Transmembrane</keyword>
<reference evidence="2" key="1">
    <citation type="journal article" date="2023" name="Science">
        <title>Elucidation of the pathway for biosynthesis of saponin adjuvants from the soapbark tree.</title>
        <authorList>
            <person name="Reed J."/>
            <person name="Orme A."/>
            <person name="El-Demerdash A."/>
            <person name="Owen C."/>
            <person name="Martin L.B.B."/>
            <person name="Misra R.C."/>
            <person name="Kikuchi S."/>
            <person name="Rejzek M."/>
            <person name="Martin A.C."/>
            <person name="Harkess A."/>
            <person name="Leebens-Mack J."/>
            <person name="Louveau T."/>
            <person name="Stephenson M.J."/>
            <person name="Osbourn A."/>
        </authorList>
    </citation>
    <scope>NUCLEOTIDE SEQUENCE</scope>
    <source>
        <strain evidence="2">S10</strain>
    </source>
</reference>
<keyword evidence="1" id="KW-0472">Membrane</keyword>
<protein>
    <submittedName>
        <fullName evidence="2">NB-ARC domain containing protein</fullName>
    </submittedName>
</protein>
<accession>A0AAD7KNQ0</accession>